<evidence type="ECO:0000256" key="3">
    <source>
        <dbReference type="ARBA" id="ARBA00023004"/>
    </source>
</evidence>
<dbReference type="Gene3D" id="3.30.413.10">
    <property type="entry name" value="Sulfite Reductase Hemoprotein, domain 1"/>
    <property type="match status" value="1"/>
</dbReference>
<keyword evidence="4" id="KW-0411">Iron-sulfur</keyword>
<evidence type="ECO:0000256" key="5">
    <source>
        <dbReference type="ARBA" id="ARBA00023229"/>
    </source>
</evidence>
<feature type="non-terminal residue" evidence="7">
    <location>
        <position position="1"/>
    </location>
</feature>
<dbReference type="Pfam" id="PF26540">
    <property type="entry name" value="GcpE_C"/>
    <property type="match status" value="1"/>
</dbReference>
<evidence type="ECO:0000256" key="1">
    <source>
        <dbReference type="ARBA" id="ARBA00022723"/>
    </source>
</evidence>
<dbReference type="GO" id="GO:0046872">
    <property type="term" value="F:metal ion binding"/>
    <property type="evidence" value="ECO:0007669"/>
    <property type="project" value="UniProtKB-KW"/>
</dbReference>
<feature type="domain" description="IspG C-terminal" evidence="6">
    <location>
        <begin position="57"/>
        <end position="143"/>
    </location>
</feature>
<dbReference type="PANTHER" id="PTHR30454:SF0">
    <property type="entry name" value="4-HYDROXY-3-METHYLBUT-2-EN-1-YL DIPHOSPHATE SYNTHASE (FERREDOXIN), CHLOROPLASTIC"/>
    <property type="match status" value="1"/>
</dbReference>
<keyword evidence="5" id="KW-0414">Isoprene biosynthesis</keyword>
<dbReference type="GO" id="GO:0046429">
    <property type="term" value="F:4-hydroxy-3-methylbut-2-en-1-yl diphosphate synthase activity (ferredoxin)"/>
    <property type="evidence" value="ECO:0007669"/>
    <property type="project" value="InterPro"/>
</dbReference>
<sequence length="148" mass="16319">RSSIPWGDKECCWFRYSLNAGIGDTIRVSLTSDPVMEVVAAYEILNSLGLRQHGPILISCPICGRCEVNLAKIARTVENRLKKYKNFMKVAVMGCVVNGPGEAREADFGVACGKGIGIIFAKGKEIRRARETKLVDILFEVIDENVDN</sequence>
<name>X1NJF8_9ZZZZ</name>
<dbReference type="SUPFAM" id="SSF56014">
    <property type="entry name" value="Nitrite and sulphite reductase 4Fe-4S domain-like"/>
    <property type="match status" value="1"/>
</dbReference>
<dbReference type="EMBL" id="BARV01019592">
    <property type="protein sequence ID" value="GAI18824.1"/>
    <property type="molecule type" value="Genomic_DNA"/>
</dbReference>
<keyword evidence="2" id="KW-0560">Oxidoreductase</keyword>
<keyword evidence="1" id="KW-0479">Metal-binding</keyword>
<evidence type="ECO:0000256" key="4">
    <source>
        <dbReference type="ARBA" id="ARBA00023014"/>
    </source>
</evidence>
<dbReference type="InterPro" id="IPR058579">
    <property type="entry name" value="IspG_C"/>
</dbReference>
<evidence type="ECO:0000259" key="6">
    <source>
        <dbReference type="Pfam" id="PF26540"/>
    </source>
</evidence>
<protein>
    <recommendedName>
        <fullName evidence="6">IspG C-terminal domain-containing protein</fullName>
    </recommendedName>
</protein>
<accession>X1NJF8</accession>
<keyword evidence="3" id="KW-0408">Iron</keyword>
<dbReference type="GO" id="GO:0051539">
    <property type="term" value="F:4 iron, 4 sulfur cluster binding"/>
    <property type="evidence" value="ECO:0007669"/>
    <property type="project" value="UniProtKB-KW"/>
</dbReference>
<dbReference type="AlphaFoldDB" id="X1NJF8"/>
<reference evidence="7" key="1">
    <citation type="journal article" date="2014" name="Front. Microbiol.">
        <title>High frequency of phylogenetically diverse reductive dehalogenase-homologous genes in deep subseafloor sedimentary metagenomes.</title>
        <authorList>
            <person name="Kawai M."/>
            <person name="Futagami T."/>
            <person name="Toyoda A."/>
            <person name="Takaki Y."/>
            <person name="Nishi S."/>
            <person name="Hori S."/>
            <person name="Arai W."/>
            <person name="Tsubouchi T."/>
            <person name="Morono Y."/>
            <person name="Uchiyama I."/>
            <person name="Ito T."/>
            <person name="Fujiyama A."/>
            <person name="Inagaki F."/>
            <person name="Takami H."/>
        </authorList>
    </citation>
    <scope>NUCLEOTIDE SEQUENCE</scope>
    <source>
        <strain evidence="7">Expedition CK06-06</strain>
    </source>
</reference>
<proteinExistence type="predicted"/>
<comment type="caution">
    <text evidence="7">The sequence shown here is derived from an EMBL/GenBank/DDBJ whole genome shotgun (WGS) entry which is preliminary data.</text>
</comment>
<dbReference type="InterPro" id="IPR004588">
    <property type="entry name" value="IspG_bac-typ"/>
</dbReference>
<dbReference type="Gene3D" id="3.20.20.20">
    <property type="entry name" value="Dihydropteroate synthase-like"/>
    <property type="match status" value="1"/>
</dbReference>
<evidence type="ECO:0000313" key="7">
    <source>
        <dbReference type="EMBL" id="GAI18824.1"/>
    </source>
</evidence>
<gene>
    <name evidence="7" type="ORF">S06H3_32895</name>
</gene>
<evidence type="ECO:0000256" key="2">
    <source>
        <dbReference type="ARBA" id="ARBA00023002"/>
    </source>
</evidence>
<dbReference type="GO" id="GO:0019288">
    <property type="term" value="P:isopentenyl diphosphate biosynthetic process, methylerythritol 4-phosphate pathway"/>
    <property type="evidence" value="ECO:0007669"/>
    <property type="project" value="TreeGrafter"/>
</dbReference>
<dbReference type="InterPro" id="IPR011005">
    <property type="entry name" value="Dihydropteroate_synth-like_sf"/>
</dbReference>
<organism evidence="7">
    <name type="scientific">marine sediment metagenome</name>
    <dbReference type="NCBI Taxonomy" id="412755"/>
    <lineage>
        <taxon>unclassified sequences</taxon>
        <taxon>metagenomes</taxon>
        <taxon>ecological metagenomes</taxon>
    </lineage>
</organism>
<dbReference type="InterPro" id="IPR045854">
    <property type="entry name" value="NO2/SO3_Rdtase_4Fe4S_sf"/>
</dbReference>
<dbReference type="GO" id="GO:0016114">
    <property type="term" value="P:terpenoid biosynthetic process"/>
    <property type="evidence" value="ECO:0007669"/>
    <property type="project" value="InterPro"/>
</dbReference>
<dbReference type="PANTHER" id="PTHR30454">
    <property type="entry name" value="4-HYDROXY-3-METHYLBUT-2-EN-1-YL DIPHOSPHATE SYNTHASE"/>
    <property type="match status" value="1"/>
</dbReference>